<reference evidence="2 3" key="1">
    <citation type="submission" date="2019-08" db="EMBL/GenBank/DDBJ databases">
        <title>Pseudomonas haemolytica sp. nov. isolated from raw milk and skim milk concentrate.</title>
        <authorList>
            <person name="Hofmann K."/>
            <person name="Huptas C."/>
            <person name="Doll E."/>
            <person name="Scherer S."/>
            <person name="Wenning M."/>
        </authorList>
    </citation>
    <scope>NUCLEOTIDE SEQUENCE [LARGE SCALE GENOMIC DNA]</scope>
    <source>
        <strain evidence="2 3">DSM 108988</strain>
    </source>
</reference>
<accession>A0A646NXX2</accession>
<proteinExistence type="predicted"/>
<evidence type="ECO:0000256" key="1">
    <source>
        <dbReference type="SAM" id="MobiDB-lite"/>
    </source>
</evidence>
<sequence>MLAKAPVQSTPISRKITPHGQPLVGIGMDSNRSQLKHATIVQIGDAFSAGLSVAGGLIESFHHFAGTHAPQICASLAPRHPAGAVLVLYCTGSYDKAQ</sequence>
<gene>
    <name evidence="2" type="ORF">FRT60_14740</name>
</gene>
<organism evidence="2 3">
    <name type="scientific">Pseudomonas haemolytica</name>
    <dbReference type="NCBI Taxonomy" id="2600065"/>
    <lineage>
        <taxon>Bacteria</taxon>
        <taxon>Pseudomonadati</taxon>
        <taxon>Pseudomonadota</taxon>
        <taxon>Gammaproteobacteria</taxon>
        <taxon>Pseudomonadales</taxon>
        <taxon>Pseudomonadaceae</taxon>
        <taxon>Pseudomonas</taxon>
    </lineage>
</organism>
<dbReference type="EMBL" id="VOIX01000005">
    <property type="protein sequence ID" value="MRJ21577.1"/>
    <property type="molecule type" value="Genomic_DNA"/>
</dbReference>
<comment type="caution">
    <text evidence="2">The sequence shown here is derived from an EMBL/GenBank/DDBJ whole genome shotgun (WGS) entry which is preliminary data.</text>
</comment>
<evidence type="ECO:0000313" key="2">
    <source>
        <dbReference type="EMBL" id="MRJ21577.1"/>
    </source>
</evidence>
<protein>
    <submittedName>
        <fullName evidence="2">Uncharacterized protein</fullName>
    </submittedName>
</protein>
<evidence type="ECO:0000313" key="3">
    <source>
        <dbReference type="Proteomes" id="UP000432048"/>
    </source>
</evidence>
<dbReference type="AlphaFoldDB" id="A0A646NXX2"/>
<name>A0A646NXX2_9PSED</name>
<feature type="region of interest" description="Disordered" evidence="1">
    <location>
        <begin position="1"/>
        <end position="21"/>
    </location>
</feature>
<dbReference type="Proteomes" id="UP000432048">
    <property type="component" value="Unassembled WGS sequence"/>
</dbReference>